<dbReference type="Pfam" id="PF01991">
    <property type="entry name" value="vATP-synt_E"/>
    <property type="match status" value="1"/>
</dbReference>
<reference evidence="6 7" key="1">
    <citation type="submission" date="2021-06" db="EMBL/GenBank/DDBJ databases">
        <authorList>
            <person name="Sun Q."/>
            <person name="Li D."/>
        </authorList>
    </citation>
    <scope>NUCLEOTIDE SEQUENCE [LARGE SCALE GENOMIC DNA]</scope>
    <source>
        <strain evidence="6 7">MSJ-4</strain>
    </source>
</reference>
<evidence type="ECO:0000256" key="1">
    <source>
        <dbReference type="ARBA" id="ARBA00005901"/>
    </source>
</evidence>
<dbReference type="HAMAP" id="MF_00311">
    <property type="entry name" value="ATP_synth_E_arch"/>
    <property type="match status" value="1"/>
</dbReference>
<sequence length="199" mass="22682">MSNINNLVNKILDEANAKKDEILKSAHEEKENIINKKVQEAKSLEKSIIEKSEMESVTRKSRIISNAELKVRNEKLEAKQIMISRVLDEALEKLAIMDSMEYINYIKNRISALDIIGDENLILNSKGKSLLSNEVIQEINQSLVAKGKKGNIRISSEDREFKGGFILEKNGIEINNTFEALINSMKDELEYEIARVLFN</sequence>
<comment type="similarity">
    <text evidence="1 4">Belongs to the V-ATPase E subunit family.</text>
</comment>
<gene>
    <name evidence="4" type="primary">atpE</name>
    <name evidence="6" type="ORF">KQI89_13790</name>
</gene>
<dbReference type="Proteomes" id="UP000736583">
    <property type="component" value="Unassembled WGS sequence"/>
</dbReference>
<evidence type="ECO:0000313" key="6">
    <source>
        <dbReference type="EMBL" id="MBU5592820.1"/>
    </source>
</evidence>
<proteinExistence type="inferred from homology"/>
<name>A0ABS6F4U7_9CLOT</name>
<keyword evidence="3 4" id="KW-0406">Ion transport</keyword>
<dbReference type="RefSeq" id="WP_032120827.1">
    <property type="nucleotide sequence ID" value="NZ_JAHLQL010000005.1"/>
</dbReference>
<keyword evidence="4" id="KW-0375">Hydrogen ion transport</keyword>
<protein>
    <recommendedName>
        <fullName evidence="4">V-type proton ATPase subunit E</fullName>
    </recommendedName>
    <alternativeName>
        <fullName evidence="4">V-ATPase subunit E</fullName>
    </alternativeName>
</protein>
<comment type="caution">
    <text evidence="6">The sequence shown here is derived from an EMBL/GenBank/DDBJ whole genome shotgun (WGS) entry which is preliminary data.</text>
</comment>
<feature type="coiled-coil region" evidence="5">
    <location>
        <begin position="12"/>
        <end position="47"/>
    </location>
</feature>
<dbReference type="InterPro" id="IPR038495">
    <property type="entry name" value="ATPase_E_C"/>
</dbReference>
<keyword evidence="5" id="KW-0175">Coiled coil</keyword>
<evidence type="ECO:0000256" key="3">
    <source>
        <dbReference type="ARBA" id="ARBA00023065"/>
    </source>
</evidence>
<keyword evidence="2 4" id="KW-0813">Transport</keyword>
<keyword evidence="7" id="KW-1185">Reference proteome</keyword>
<comment type="function">
    <text evidence="4">Produces ATP from ADP in the presence of a proton gradient across the membrane.</text>
</comment>
<dbReference type="Gene3D" id="3.30.2320.30">
    <property type="entry name" value="ATP synthase, E subunit, C-terminal"/>
    <property type="match status" value="1"/>
</dbReference>
<accession>A0ABS6F4U7</accession>
<keyword evidence="4" id="KW-0066">ATP synthesis</keyword>
<evidence type="ECO:0000313" key="7">
    <source>
        <dbReference type="Proteomes" id="UP000736583"/>
    </source>
</evidence>
<evidence type="ECO:0000256" key="5">
    <source>
        <dbReference type="SAM" id="Coils"/>
    </source>
</evidence>
<evidence type="ECO:0000256" key="4">
    <source>
        <dbReference type="HAMAP-Rule" id="MF_00311"/>
    </source>
</evidence>
<dbReference type="SUPFAM" id="SSF160527">
    <property type="entry name" value="V-type ATPase subunit E-like"/>
    <property type="match status" value="1"/>
</dbReference>
<organism evidence="6 7">
    <name type="scientific">Clostridium simiarum</name>
    <dbReference type="NCBI Taxonomy" id="2841506"/>
    <lineage>
        <taxon>Bacteria</taxon>
        <taxon>Bacillati</taxon>
        <taxon>Bacillota</taxon>
        <taxon>Clostridia</taxon>
        <taxon>Eubacteriales</taxon>
        <taxon>Clostridiaceae</taxon>
        <taxon>Clostridium</taxon>
    </lineage>
</organism>
<dbReference type="InterPro" id="IPR002842">
    <property type="entry name" value="ATPase_V1_Esu"/>
</dbReference>
<evidence type="ECO:0000256" key="2">
    <source>
        <dbReference type="ARBA" id="ARBA00022448"/>
    </source>
</evidence>
<dbReference type="EMBL" id="JAHLQL010000005">
    <property type="protein sequence ID" value="MBU5592820.1"/>
    <property type="molecule type" value="Genomic_DNA"/>
</dbReference>